<gene>
    <name evidence="6" type="ORF">MFLO_09042</name>
</gene>
<organism evidence="6 7">
    <name type="scientific">Listeria floridensis FSL S10-1187</name>
    <dbReference type="NCBI Taxonomy" id="1265817"/>
    <lineage>
        <taxon>Bacteria</taxon>
        <taxon>Bacillati</taxon>
        <taxon>Bacillota</taxon>
        <taxon>Bacilli</taxon>
        <taxon>Bacillales</taxon>
        <taxon>Listeriaceae</taxon>
        <taxon>Listeria</taxon>
    </lineage>
</organism>
<evidence type="ECO:0000256" key="4">
    <source>
        <dbReference type="ARBA" id="ARBA00023065"/>
    </source>
</evidence>
<dbReference type="PANTHER" id="PTHR42771:SF11">
    <property type="entry name" value="FERRICHROME TRANSPORT ATP-BINDING PROTEIN FHUC"/>
    <property type="match status" value="1"/>
</dbReference>
<keyword evidence="5" id="KW-0472">Membrane</keyword>
<evidence type="ECO:0000313" key="7">
    <source>
        <dbReference type="Proteomes" id="UP000019249"/>
    </source>
</evidence>
<dbReference type="Proteomes" id="UP000019249">
    <property type="component" value="Unassembled WGS sequence"/>
</dbReference>
<evidence type="ECO:0000256" key="5">
    <source>
        <dbReference type="ARBA" id="ARBA00023136"/>
    </source>
</evidence>
<comment type="caution">
    <text evidence="6">The sequence shown here is derived from an EMBL/GenBank/DDBJ whole genome shotgun (WGS) entry which is preliminary data.</text>
</comment>
<keyword evidence="3" id="KW-1003">Cell membrane</keyword>
<name>A0ABP3AZA8_9LIST</name>
<keyword evidence="6" id="KW-0067">ATP-binding</keyword>
<dbReference type="InterPro" id="IPR051535">
    <property type="entry name" value="Siderophore_ABC-ATPase"/>
</dbReference>
<evidence type="ECO:0000256" key="3">
    <source>
        <dbReference type="ARBA" id="ARBA00022475"/>
    </source>
</evidence>
<comment type="subcellular location">
    <subcellularLocation>
        <location evidence="1">Cell membrane</location>
        <topology evidence="1">Peripheral membrane protein</topology>
    </subcellularLocation>
</comment>
<dbReference type="EMBL" id="AODF01000018">
    <property type="protein sequence ID" value="EUJ31357.1"/>
    <property type="molecule type" value="Genomic_DNA"/>
</dbReference>
<evidence type="ECO:0000313" key="6">
    <source>
        <dbReference type="EMBL" id="EUJ31357.1"/>
    </source>
</evidence>
<accession>A0ABP3AZA8</accession>
<protein>
    <submittedName>
        <fullName evidence="6">Iron compound ABC transporter ATP-binding protein</fullName>
    </submittedName>
</protein>
<evidence type="ECO:0000256" key="1">
    <source>
        <dbReference type="ARBA" id="ARBA00004202"/>
    </source>
</evidence>
<keyword evidence="2" id="KW-0813">Transport</keyword>
<sequence length="106" mass="11936">MLLLDEPTTYLDISHQLELLDLLKDLNQNYGLTIVLVLHDLNQAALYSDRIIACEAGHIVKTGSPKEVLTEQFLKEIFKIHAAVTDFEGTVSIRPISSARFPEKED</sequence>
<keyword evidence="4" id="KW-0406">Ion transport</keyword>
<dbReference type="GO" id="GO:0005524">
    <property type="term" value="F:ATP binding"/>
    <property type="evidence" value="ECO:0007669"/>
    <property type="project" value="UniProtKB-KW"/>
</dbReference>
<evidence type="ECO:0000256" key="2">
    <source>
        <dbReference type="ARBA" id="ARBA00022448"/>
    </source>
</evidence>
<reference evidence="6 7" key="1">
    <citation type="journal article" date="2014" name="Int. J. Syst. Evol. Microbiol.">
        <title>Listeria floridensis sp. nov., Listeria aquatica sp. nov., Listeria cornellensis sp. nov., Listeria riparia sp. nov. and Listeria grandensis sp. nov., from agricultural and natural environments.</title>
        <authorList>
            <person name="den Bakker H.C."/>
            <person name="Warchocki S."/>
            <person name="Wright E.M."/>
            <person name="Allred A.F."/>
            <person name="Ahlstrom C."/>
            <person name="Manuel C.S."/>
            <person name="Stasiewicz M.J."/>
            <person name="Burrell A."/>
            <person name="Roof S."/>
            <person name="Strawn L."/>
            <person name="Fortes E.D."/>
            <person name="Nightingale K.K."/>
            <person name="Kephart D."/>
            <person name="Wiedmann M."/>
        </authorList>
    </citation>
    <scope>NUCLEOTIDE SEQUENCE [LARGE SCALE GENOMIC DNA]</scope>
    <source>
        <strain evidence="6 7">FSL S10-1187</strain>
    </source>
</reference>
<dbReference type="Gene3D" id="3.40.50.300">
    <property type="entry name" value="P-loop containing nucleotide triphosphate hydrolases"/>
    <property type="match status" value="1"/>
</dbReference>
<dbReference type="InterPro" id="IPR027417">
    <property type="entry name" value="P-loop_NTPase"/>
</dbReference>
<dbReference type="SUPFAM" id="SSF52540">
    <property type="entry name" value="P-loop containing nucleoside triphosphate hydrolases"/>
    <property type="match status" value="1"/>
</dbReference>
<dbReference type="PANTHER" id="PTHR42771">
    <property type="entry name" value="IRON(3+)-HYDROXAMATE IMPORT ATP-BINDING PROTEIN FHUC"/>
    <property type="match status" value="1"/>
</dbReference>
<keyword evidence="7" id="KW-1185">Reference proteome</keyword>
<keyword evidence="6" id="KW-0547">Nucleotide-binding</keyword>
<proteinExistence type="predicted"/>